<dbReference type="Proteomes" id="UP000260782">
    <property type="component" value="Unassembled WGS sequence"/>
</dbReference>
<evidence type="ECO:0000313" key="1">
    <source>
        <dbReference type="EMBL" id="RGB90229.1"/>
    </source>
</evidence>
<dbReference type="AlphaFoldDB" id="A0A3E2U1Y6"/>
<name>A0A3E2U1Y6_9FIRM</name>
<evidence type="ECO:0008006" key="3">
    <source>
        <dbReference type="Google" id="ProtNLM"/>
    </source>
</evidence>
<organism evidence="1 2">
    <name type="scientific">Faecalibacterium prausnitzii</name>
    <dbReference type="NCBI Taxonomy" id="853"/>
    <lineage>
        <taxon>Bacteria</taxon>
        <taxon>Bacillati</taxon>
        <taxon>Bacillota</taxon>
        <taxon>Clostridia</taxon>
        <taxon>Eubacteriales</taxon>
        <taxon>Oscillospiraceae</taxon>
        <taxon>Faecalibacterium</taxon>
    </lineage>
</organism>
<proteinExistence type="predicted"/>
<reference evidence="1 2" key="1">
    <citation type="submission" date="2018-08" db="EMBL/GenBank/DDBJ databases">
        <title>A genome reference for cultivated species of the human gut microbiota.</title>
        <authorList>
            <person name="Zou Y."/>
            <person name="Xue W."/>
            <person name="Luo G."/>
        </authorList>
    </citation>
    <scope>NUCLEOTIDE SEQUENCE [LARGE SCALE GENOMIC DNA]</scope>
    <source>
        <strain evidence="1 2">AF31-14AC</strain>
    </source>
</reference>
<protein>
    <recommendedName>
        <fullName evidence="3">DUF551 domain-containing protein</fullName>
    </recommendedName>
</protein>
<dbReference type="EMBL" id="QVES01000001">
    <property type="protein sequence ID" value="RGB90229.1"/>
    <property type="molecule type" value="Genomic_DNA"/>
</dbReference>
<evidence type="ECO:0000313" key="2">
    <source>
        <dbReference type="Proteomes" id="UP000260782"/>
    </source>
</evidence>
<accession>A0A3E2U1Y6</accession>
<sequence>MNDTELIDRCRLKALLRNGYNLGLIQTMEDVEAYIDKCQVNDLARWPNWQYGKPPEHESIFYKFKDTDKWLPGMFEMTSGEVIVTIEVPGGRRYVVTDCTIDGKWRGDLHTTGRKVLAWAKLPEPYGGK</sequence>
<gene>
    <name evidence="1" type="ORF">DWZ25_00115</name>
</gene>
<dbReference type="RefSeq" id="WP_117529339.1">
    <property type="nucleotide sequence ID" value="NZ_QVES01000001.1"/>
</dbReference>
<comment type="caution">
    <text evidence="1">The sequence shown here is derived from an EMBL/GenBank/DDBJ whole genome shotgun (WGS) entry which is preliminary data.</text>
</comment>